<evidence type="ECO:0000313" key="1">
    <source>
        <dbReference type="EMBL" id="KRK12596.1"/>
    </source>
</evidence>
<dbReference type="EMBL" id="AZCT01000006">
    <property type="protein sequence ID" value="KRK12596.1"/>
    <property type="molecule type" value="Genomic_DNA"/>
</dbReference>
<reference evidence="1 2" key="1">
    <citation type="journal article" date="2015" name="Genome Announc.">
        <title>Expanding the biotechnology potential of lactobacilli through comparative genomics of 213 strains and associated genera.</title>
        <authorList>
            <person name="Sun Z."/>
            <person name="Harris H.M."/>
            <person name="McCann A."/>
            <person name="Guo C."/>
            <person name="Argimon S."/>
            <person name="Zhang W."/>
            <person name="Yang X."/>
            <person name="Jeffery I.B."/>
            <person name="Cooney J.C."/>
            <person name="Kagawa T.F."/>
            <person name="Liu W."/>
            <person name="Song Y."/>
            <person name="Salvetti E."/>
            <person name="Wrobel A."/>
            <person name="Rasinkangas P."/>
            <person name="Parkhill J."/>
            <person name="Rea M.C."/>
            <person name="O'Sullivan O."/>
            <person name="Ritari J."/>
            <person name="Douillard F.P."/>
            <person name="Paul Ross R."/>
            <person name="Yang R."/>
            <person name="Briner A.E."/>
            <person name="Felis G.E."/>
            <person name="de Vos W.M."/>
            <person name="Barrangou R."/>
            <person name="Klaenhammer T.R."/>
            <person name="Caufield P.W."/>
            <person name="Cui Y."/>
            <person name="Zhang H."/>
            <person name="O'Toole P.W."/>
        </authorList>
    </citation>
    <scope>NUCLEOTIDE SEQUENCE [LARGE SCALE GENOMIC DNA]</scope>
    <source>
        <strain evidence="1 2">DSM 20178</strain>
    </source>
</reference>
<dbReference type="Proteomes" id="UP000051984">
    <property type="component" value="Unassembled WGS sequence"/>
</dbReference>
<gene>
    <name evidence="1" type="ORF">FD51_GL002729</name>
</gene>
<protein>
    <submittedName>
        <fullName evidence="1">Uncharacterized protein</fullName>
    </submittedName>
</protein>
<comment type="caution">
    <text evidence="1">The sequence shown here is derived from an EMBL/GenBank/DDBJ whole genome shotgun (WGS) entry which is preliminary data.</text>
</comment>
<evidence type="ECO:0000313" key="2">
    <source>
        <dbReference type="Proteomes" id="UP000051984"/>
    </source>
</evidence>
<accession>A0A0R1F0T3</accession>
<sequence length="65" mass="7618">MDVKGQDFNSRSHVDCDATYDAGETLNYDDFNSRSHVDCDRKILHKKPKDHNILRLVLNYTHQKV</sequence>
<proteinExistence type="predicted"/>
<organism evidence="1 2">
    <name type="scientific">Lacticaseibacillus zeae DSM 20178 = KCTC 3804</name>
    <dbReference type="NCBI Taxonomy" id="1423816"/>
    <lineage>
        <taxon>Bacteria</taxon>
        <taxon>Bacillati</taxon>
        <taxon>Bacillota</taxon>
        <taxon>Bacilli</taxon>
        <taxon>Lactobacillales</taxon>
        <taxon>Lactobacillaceae</taxon>
        <taxon>Lacticaseibacillus</taxon>
    </lineage>
</organism>
<name>A0A0R1F0T3_LACZE</name>
<dbReference type="AlphaFoldDB" id="A0A0R1F0T3"/>